<evidence type="ECO:0000259" key="7">
    <source>
        <dbReference type="Pfam" id="PF25004"/>
    </source>
</evidence>
<keyword evidence="2 8" id="KW-0489">Methyltransferase</keyword>
<comment type="caution">
    <text evidence="8">The sequence shown here is derived from an EMBL/GenBank/DDBJ whole genome shotgun (WGS) entry which is preliminary data.</text>
</comment>
<dbReference type="PANTHER" id="PTHR45875:SF1">
    <property type="entry name" value="METHYLTRANSFERASE N6AMT1"/>
    <property type="match status" value="1"/>
</dbReference>
<sequence>MELSAGVVDRLRGAFEAADYTVDGVAGRLGEQANAALARNETTLAYRRTEAGDPLDTMIRLFLLQRPVPTTLVDQAFAGVAEVLVALGILEVGDGEAVATIDVRPYAEDDRHWWVVADLTPGLDGRREPMRSDYVLGIAPASLSLVKLTVPIKAETALDVGTGCGIQALHLADRVGHLVATDVNPRALRLTRWTAALNHIGLDVRDGSLYEPVRNERFDLIVSNPPYVIAPPSDGRLTYRETGFAGDAVVEQLVRQAPQHLTDGGWCQLLANWTCVRGQDWRERIASWTGDRSSWAVQREQLDPAEYVELWLRDAGLHGRPEYTSRYDAWLRWLDEQQVEAIGMGWINLHNTVGTTHAEEWPYEIEQPIGPFVLDRFERAEGLPADLTQLYLTTAPDVVQETAGQPGAEDPATIVLRRQRGMRRAEQADTVLAGLVGACDGDLSVGQILAALADLLGRPADELAADYLPQIRNLVIEGFLDR</sequence>
<dbReference type="InterPro" id="IPR007848">
    <property type="entry name" value="Small_mtfrase_dom"/>
</dbReference>
<proteinExistence type="inferred from homology"/>
<feature type="domain" description="DUF7059" evidence="6">
    <location>
        <begin position="17"/>
        <end position="99"/>
    </location>
</feature>
<dbReference type="Pfam" id="PF25004">
    <property type="entry name" value="DUF7782"/>
    <property type="match status" value="1"/>
</dbReference>
<feature type="domain" description="DUF7782" evidence="7">
    <location>
        <begin position="389"/>
        <end position="480"/>
    </location>
</feature>
<evidence type="ECO:0000313" key="9">
    <source>
        <dbReference type="Proteomes" id="UP001500393"/>
    </source>
</evidence>
<evidence type="ECO:0000256" key="1">
    <source>
        <dbReference type="ARBA" id="ARBA00006149"/>
    </source>
</evidence>
<evidence type="ECO:0000259" key="5">
    <source>
        <dbReference type="Pfam" id="PF05175"/>
    </source>
</evidence>
<dbReference type="Gene3D" id="3.40.50.150">
    <property type="entry name" value="Vaccinia Virus protein VP39"/>
    <property type="match status" value="1"/>
</dbReference>
<dbReference type="EMBL" id="BAAAOS010000037">
    <property type="protein sequence ID" value="GAA1591497.1"/>
    <property type="molecule type" value="Genomic_DNA"/>
</dbReference>
<dbReference type="InterPro" id="IPR002052">
    <property type="entry name" value="DNA_methylase_N6_adenine_CS"/>
</dbReference>
<evidence type="ECO:0000256" key="3">
    <source>
        <dbReference type="ARBA" id="ARBA00022679"/>
    </source>
</evidence>
<dbReference type="InterPro" id="IPR052190">
    <property type="entry name" value="Euk-Arch_PrmC-MTase"/>
</dbReference>
<dbReference type="GO" id="GO:0032259">
    <property type="term" value="P:methylation"/>
    <property type="evidence" value="ECO:0007669"/>
    <property type="project" value="UniProtKB-KW"/>
</dbReference>
<dbReference type="Proteomes" id="UP001500393">
    <property type="component" value="Unassembled WGS sequence"/>
</dbReference>
<feature type="domain" description="Methyltransferase small" evidence="5">
    <location>
        <begin position="150"/>
        <end position="272"/>
    </location>
</feature>
<evidence type="ECO:0000256" key="2">
    <source>
        <dbReference type="ARBA" id="ARBA00022603"/>
    </source>
</evidence>
<evidence type="ECO:0000259" key="6">
    <source>
        <dbReference type="Pfam" id="PF23186"/>
    </source>
</evidence>
<dbReference type="InterPro" id="IPR055487">
    <property type="entry name" value="DUF7059"/>
</dbReference>
<evidence type="ECO:0000313" key="8">
    <source>
        <dbReference type="EMBL" id="GAA1591497.1"/>
    </source>
</evidence>
<dbReference type="CDD" id="cd02440">
    <property type="entry name" value="AdoMet_MTases"/>
    <property type="match status" value="1"/>
</dbReference>
<dbReference type="Pfam" id="PF23186">
    <property type="entry name" value="DUF7059"/>
    <property type="match status" value="1"/>
</dbReference>
<reference evidence="8 9" key="1">
    <citation type="journal article" date="2019" name="Int. J. Syst. Evol. Microbiol.">
        <title>The Global Catalogue of Microorganisms (GCM) 10K type strain sequencing project: providing services to taxonomists for standard genome sequencing and annotation.</title>
        <authorList>
            <consortium name="The Broad Institute Genomics Platform"/>
            <consortium name="The Broad Institute Genome Sequencing Center for Infectious Disease"/>
            <person name="Wu L."/>
            <person name="Ma J."/>
        </authorList>
    </citation>
    <scope>NUCLEOTIDE SEQUENCE [LARGE SCALE GENOMIC DNA]</scope>
    <source>
        <strain evidence="8 9">JCM 14969</strain>
    </source>
</reference>
<keyword evidence="3" id="KW-0808">Transferase</keyword>
<gene>
    <name evidence="8" type="ORF">GCM10009789_51870</name>
</gene>
<dbReference type="Pfam" id="PF05175">
    <property type="entry name" value="MTS"/>
    <property type="match status" value="1"/>
</dbReference>
<dbReference type="SUPFAM" id="SSF53335">
    <property type="entry name" value="S-adenosyl-L-methionine-dependent methyltransferases"/>
    <property type="match status" value="1"/>
</dbReference>
<keyword evidence="4" id="KW-0949">S-adenosyl-L-methionine</keyword>
<dbReference type="RefSeq" id="WP_344218266.1">
    <property type="nucleotide sequence ID" value="NZ_BAAAOS010000037.1"/>
</dbReference>
<accession>A0ABN2DZH0</accession>
<name>A0ABN2DZH0_9ACTN</name>
<evidence type="ECO:0000256" key="4">
    <source>
        <dbReference type="ARBA" id="ARBA00022691"/>
    </source>
</evidence>
<dbReference type="PROSITE" id="PS00092">
    <property type="entry name" value="N6_MTASE"/>
    <property type="match status" value="1"/>
</dbReference>
<keyword evidence="9" id="KW-1185">Reference proteome</keyword>
<organism evidence="8 9">
    <name type="scientific">Kribbella sancticallisti</name>
    <dbReference type="NCBI Taxonomy" id="460087"/>
    <lineage>
        <taxon>Bacteria</taxon>
        <taxon>Bacillati</taxon>
        <taxon>Actinomycetota</taxon>
        <taxon>Actinomycetes</taxon>
        <taxon>Propionibacteriales</taxon>
        <taxon>Kribbellaceae</taxon>
        <taxon>Kribbella</taxon>
    </lineage>
</organism>
<protein>
    <submittedName>
        <fullName evidence="8">Class I SAM-dependent methyltransferase</fullName>
    </submittedName>
</protein>
<dbReference type="InterPro" id="IPR056684">
    <property type="entry name" value="DUF7782"/>
</dbReference>
<dbReference type="GO" id="GO:0008168">
    <property type="term" value="F:methyltransferase activity"/>
    <property type="evidence" value="ECO:0007669"/>
    <property type="project" value="UniProtKB-KW"/>
</dbReference>
<dbReference type="PANTHER" id="PTHR45875">
    <property type="entry name" value="METHYLTRANSFERASE N6AMT1"/>
    <property type="match status" value="1"/>
</dbReference>
<comment type="similarity">
    <text evidence="1">Belongs to the eukaryotic/archaeal PrmC-related family.</text>
</comment>
<dbReference type="InterPro" id="IPR029063">
    <property type="entry name" value="SAM-dependent_MTases_sf"/>
</dbReference>